<reference evidence="1 2" key="1">
    <citation type="submission" date="2015-10" db="EMBL/GenBank/DDBJ databases">
        <title>Full genome of DAOMC 229536 Phialocephala scopiformis, a fungal endophyte of spruce producing the potent anti-insectan compound rugulosin.</title>
        <authorList>
            <consortium name="DOE Joint Genome Institute"/>
            <person name="Walker A.K."/>
            <person name="Frasz S.L."/>
            <person name="Seifert K.A."/>
            <person name="Miller J.D."/>
            <person name="Mondo S.J."/>
            <person name="Labutti K."/>
            <person name="Lipzen A."/>
            <person name="Dockter R."/>
            <person name="Kennedy M."/>
            <person name="Grigoriev I.V."/>
            <person name="Spatafora J.W."/>
        </authorList>
    </citation>
    <scope>NUCLEOTIDE SEQUENCE [LARGE SCALE GENOMIC DNA]</scope>
    <source>
        <strain evidence="1 2">CBS 120377</strain>
    </source>
</reference>
<organism evidence="1 2">
    <name type="scientific">Mollisia scopiformis</name>
    <name type="common">Conifer needle endophyte fungus</name>
    <name type="synonym">Phialocephala scopiformis</name>
    <dbReference type="NCBI Taxonomy" id="149040"/>
    <lineage>
        <taxon>Eukaryota</taxon>
        <taxon>Fungi</taxon>
        <taxon>Dikarya</taxon>
        <taxon>Ascomycota</taxon>
        <taxon>Pezizomycotina</taxon>
        <taxon>Leotiomycetes</taxon>
        <taxon>Helotiales</taxon>
        <taxon>Mollisiaceae</taxon>
        <taxon>Mollisia</taxon>
    </lineage>
</organism>
<dbReference type="InParanoid" id="A0A194XNV2"/>
<gene>
    <name evidence="1" type="ORF">LY89DRAFT_608287</name>
</gene>
<dbReference type="KEGG" id="psco:LY89DRAFT_608287"/>
<name>A0A194XNV2_MOLSC</name>
<evidence type="ECO:0000313" key="1">
    <source>
        <dbReference type="EMBL" id="KUJ21789.1"/>
    </source>
</evidence>
<keyword evidence="2" id="KW-1185">Reference proteome</keyword>
<dbReference type="EMBL" id="KQ947407">
    <property type="protein sequence ID" value="KUJ21789.1"/>
    <property type="molecule type" value="Genomic_DNA"/>
</dbReference>
<dbReference type="RefSeq" id="XP_018076144.1">
    <property type="nucleotide sequence ID" value="XM_018210493.1"/>
</dbReference>
<dbReference type="AlphaFoldDB" id="A0A194XNV2"/>
<protein>
    <submittedName>
        <fullName evidence="1">Uncharacterized protein</fullName>
    </submittedName>
</protein>
<dbReference type="STRING" id="149040.A0A194XNV2"/>
<proteinExistence type="predicted"/>
<accession>A0A194XNV2</accession>
<dbReference type="GeneID" id="28820219"/>
<dbReference type="OrthoDB" id="268428at2759"/>
<sequence length="317" mass="37034">MRSSDHFQKMLDPAGNFAECKQKIVDLENANPIAVELWLRYFHGKLDDESLKIPIGELRALIECHRRYFFPLEKLNKWFEQWMEHKGGKKMKKFSLDELRKLMYPCQEFNHAQGFAYATKKLVYETPGHVHEDTPLAFGHLHLEPRIIGAINAARGSVKMKLHEALYINRVFLNASCDCRKEGLFAYETALDKTGVWPLEEVLHGRNSISLQRVLSGMRKFEYEPPNDYCELCSEDFGASTVTRAINIAQSNFDGLCLDCIDNPHSRDWDIEYTKHHSFKLIKAKHIEWDMGCRVKHEEPSWYFSWIARKQRADAHE</sequence>
<evidence type="ECO:0000313" key="2">
    <source>
        <dbReference type="Proteomes" id="UP000070700"/>
    </source>
</evidence>
<dbReference type="Proteomes" id="UP000070700">
    <property type="component" value="Unassembled WGS sequence"/>
</dbReference>
<feature type="non-terminal residue" evidence="1">
    <location>
        <position position="317"/>
    </location>
</feature>